<keyword evidence="2" id="KW-1185">Reference proteome</keyword>
<sequence length="340" mass="38090">MSIDWSMYKYEAILQPYPELSNGTQYGCGIKVQDKSVAKGRNIENAPQCCGCGNAFKSMVGPMCGRCTSTGVILEDTFEGELDNNIGNDKPPKKEVLNTAIDIMQQAEHHCSNASTLCLQKQPKNTGLQKADSYKTLKQISYKASKKISMNPVEFSAALTVKLEDAIRKMLLVTEHAYHECPASRDFQTLPSFKLEDVEIATKESRNFSSQLVCVKELIASNNMDKSLEDSDEGLEENSSNAKCRKKQINADKKKPCLFTNDSELESKDQISEGHKLELDSAIVLRLTCSAAHQQNLDKAKTPEPVTINEKYYVKELEPFITPYHCEADFDESRYDLHAF</sequence>
<evidence type="ECO:0000313" key="2">
    <source>
        <dbReference type="Proteomes" id="UP000054279"/>
    </source>
</evidence>
<proteinExistence type="predicted"/>
<name>A0A0C9UUE0_SPHS4</name>
<protein>
    <submittedName>
        <fullName evidence="1">Uncharacterized protein</fullName>
    </submittedName>
</protein>
<dbReference type="EMBL" id="KN837297">
    <property type="protein sequence ID" value="KIJ28820.1"/>
    <property type="molecule type" value="Genomic_DNA"/>
</dbReference>
<evidence type="ECO:0000313" key="1">
    <source>
        <dbReference type="EMBL" id="KIJ28820.1"/>
    </source>
</evidence>
<dbReference type="HOGENOM" id="CLU_816765_0_0_1"/>
<gene>
    <name evidence="1" type="ORF">M422DRAFT_784475</name>
</gene>
<reference evidence="1 2" key="1">
    <citation type="submission" date="2014-06" db="EMBL/GenBank/DDBJ databases">
        <title>Evolutionary Origins and Diversification of the Mycorrhizal Mutualists.</title>
        <authorList>
            <consortium name="DOE Joint Genome Institute"/>
            <consortium name="Mycorrhizal Genomics Consortium"/>
            <person name="Kohler A."/>
            <person name="Kuo A."/>
            <person name="Nagy L.G."/>
            <person name="Floudas D."/>
            <person name="Copeland A."/>
            <person name="Barry K.W."/>
            <person name="Cichocki N."/>
            <person name="Veneault-Fourrey C."/>
            <person name="LaButti K."/>
            <person name="Lindquist E.A."/>
            <person name="Lipzen A."/>
            <person name="Lundell T."/>
            <person name="Morin E."/>
            <person name="Murat C."/>
            <person name="Riley R."/>
            <person name="Ohm R."/>
            <person name="Sun H."/>
            <person name="Tunlid A."/>
            <person name="Henrissat B."/>
            <person name="Grigoriev I.V."/>
            <person name="Hibbett D.S."/>
            <person name="Martin F."/>
        </authorList>
    </citation>
    <scope>NUCLEOTIDE SEQUENCE [LARGE SCALE GENOMIC DNA]</scope>
    <source>
        <strain evidence="1 2">SS14</strain>
    </source>
</reference>
<dbReference type="Proteomes" id="UP000054279">
    <property type="component" value="Unassembled WGS sequence"/>
</dbReference>
<dbReference type="AlphaFoldDB" id="A0A0C9UUE0"/>
<organism evidence="1 2">
    <name type="scientific">Sphaerobolus stellatus (strain SS14)</name>
    <dbReference type="NCBI Taxonomy" id="990650"/>
    <lineage>
        <taxon>Eukaryota</taxon>
        <taxon>Fungi</taxon>
        <taxon>Dikarya</taxon>
        <taxon>Basidiomycota</taxon>
        <taxon>Agaricomycotina</taxon>
        <taxon>Agaricomycetes</taxon>
        <taxon>Phallomycetidae</taxon>
        <taxon>Geastrales</taxon>
        <taxon>Sphaerobolaceae</taxon>
        <taxon>Sphaerobolus</taxon>
    </lineage>
</organism>
<accession>A0A0C9UUE0</accession>